<comment type="caution">
    <text evidence="2">The sequence shown here is derived from an EMBL/GenBank/DDBJ whole genome shotgun (WGS) entry which is preliminary data.</text>
</comment>
<sequence>MRLVSLLIVATFVACALLPGADAQPGNPDWHIRTATPQDLPTEPLLIDSGDETVRLAVALADDPGERRVGLMFRSDLAADEGMLFDFARVQRVSMWMKNTFIPLDMLFIRPDGTIESIAANTTPLSLDSVSSAGPVLAVLELNAGAAQRLGLEPGDRLRHGVFGTAAGDGHD</sequence>
<evidence type="ECO:0000256" key="1">
    <source>
        <dbReference type="SAM" id="SignalP"/>
    </source>
</evidence>
<dbReference type="Proteomes" id="UP000295399">
    <property type="component" value="Unassembled WGS sequence"/>
</dbReference>
<evidence type="ECO:0008006" key="4">
    <source>
        <dbReference type="Google" id="ProtNLM"/>
    </source>
</evidence>
<accession>A0A4R2PPP3</accession>
<reference evidence="2 3" key="1">
    <citation type="submission" date="2019-03" db="EMBL/GenBank/DDBJ databases">
        <title>Genomic Encyclopedia of Type Strains, Phase IV (KMG-IV): sequencing the most valuable type-strain genomes for metagenomic binning, comparative biology and taxonomic classification.</title>
        <authorList>
            <person name="Goeker M."/>
        </authorList>
    </citation>
    <scope>NUCLEOTIDE SEQUENCE [LARGE SCALE GENOMIC DNA]</scope>
    <source>
        <strain evidence="2 3">DSM 2132</strain>
    </source>
</reference>
<dbReference type="InterPro" id="IPR003795">
    <property type="entry name" value="DUF192"/>
</dbReference>
<feature type="signal peptide" evidence="1">
    <location>
        <begin position="1"/>
        <end position="23"/>
    </location>
</feature>
<dbReference type="InterPro" id="IPR038695">
    <property type="entry name" value="Saro_0823-like_sf"/>
</dbReference>
<dbReference type="AlphaFoldDB" id="A0A4R2PPP3"/>
<keyword evidence="1" id="KW-0732">Signal</keyword>
<dbReference type="OrthoDB" id="9808290at2"/>
<dbReference type="PROSITE" id="PS51257">
    <property type="entry name" value="PROKAR_LIPOPROTEIN"/>
    <property type="match status" value="1"/>
</dbReference>
<proteinExistence type="predicted"/>
<dbReference type="PANTHER" id="PTHR37953">
    <property type="entry name" value="UPF0127 PROTEIN MJ1496"/>
    <property type="match status" value="1"/>
</dbReference>
<dbReference type="Gene3D" id="2.60.120.1140">
    <property type="entry name" value="Protein of unknown function DUF192"/>
    <property type="match status" value="1"/>
</dbReference>
<keyword evidence="3" id="KW-1185">Reference proteome</keyword>
<evidence type="ECO:0000313" key="2">
    <source>
        <dbReference type="EMBL" id="TCP37617.1"/>
    </source>
</evidence>
<dbReference type="InParanoid" id="A0A4R2PPP3"/>
<protein>
    <recommendedName>
        <fullName evidence="4">DUF192 domain-containing protein</fullName>
    </recommendedName>
</protein>
<dbReference type="PANTHER" id="PTHR37953:SF1">
    <property type="entry name" value="UPF0127 PROTEIN MJ1496"/>
    <property type="match status" value="1"/>
</dbReference>
<dbReference type="RefSeq" id="WP_132707196.1">
    <property type="nucleotide sequence ID" value="NZ_JACIGF010000002.1"/>
</dbReference>
<dbReference type="EMBL" id="SLXO01000002">
    <property type="protein sequence ID" value="TCP37617.1"/>
    <property type="molecule type" value="Genomic_DNA"/>
</dbReference>
<dbReference type="Pfam" id="PF02643">
    <property type="entry name" value="DUF192"/>
    <property type="match status" value="1"/>
</dbReference>
<gene>
    <name evidence="2" type="ORF">EV659_10221</name>
</gene>
<feature type="chain" id="PRO_5020808888" description="DUF192 domain-containing protein" evidence="1">
    <location>
        <begin position="24"/>
        <end position="172"/>
    </location>
</feature>
<evidence type="ECO:0000313" key="3">
    <source>
        <dbReference type="Proteomes" id="UP000295399"/>
    </source>
</evidence>
<name>A0A4R2PPP3_RHOSA</name>
<organism evidence="2 3">
    <name type="scientific">Rhodothalassium salexigens DSM 2132</name>
    <dbReference type="NCBI Taxonomy" id="1188247"/>
    <lineage>
        <taxon>Bacteria</taxon>
        <taxon>Pseudomonadati</taxon>
        <taxon>Pseudomonadota</taxon>
        <taxon>Alphaproteobacteria</taxon>
        <taxon>Rhodothalassiales</taxon>
        <taxon>Rhodothalassiaceae</taxon>
        <taxon>Rhodothalassium</taxon>
    </lineage>
</organism>